<accession>A0A2M9GPY6</accession>
<gene>
    <name evidence="1" type="ORF">LMG3328_05722</name>
</gene>
<organism evidence="1 2">
    <name type="scientific">Achromobacter ruhlandii</name>
    <dbReference type="NCBI Taxonomy" id="72557"/>
    <lineage>
        <taxon>Bacteria</taxon>
        <taxon>Pseudomonadati</taxon>
        <taxon>Pseudomonadota</taxon>
        <taxon>Betaproteobacteria</taxon>
        <taxon>Burkholderiales</taxon>
        <taxon>Alcaligenaceae</taxon>
        <taxon>Achromobacter</taxon>
    </lineage>
</organism>
<protein>
    <recommendedName>
        <fullName evidence="3">Zinc ribbon domain-containing protein</fullName>
    </recommendedName>
</protein>
<evidence type="ECO:0008006" key="3">
    <source>
        <dbReference type="Google" id="ProtNLM"/>
    </source>
</evidence>
<proteinExistence type="predicted"/>
<dbReference type="AlphaFoldDB" id="A0A2M9GPY6"/>
<dbReference type="Proteomes" id="UP000494122">
    <property type="component" value="Unassembled WGS sequence"/>
</dbReference>
<sequence length="132" mass="14335">MLAIIFFWLLFAVIVGMVASGRGRSGFGWFILACLISPLVAGVFVLLVTNKAAERGRPHPSTHIKCPDCKELILKEARVCRFCGCKLAPSPVAMIPPSEPSFVQELRDMGATKVIYWAGMAAVAAVVLAWKM</sequence>
<dbReference type="EMBL" id="CADILE010000028">
    <property type="protein sequence ID" value="CAB3924792.1"/>
    <property type="molecule type" value="Genomic_DNA"/>
</dbReference>
<name>A0A2M9GPY6_9BURK</name>
<evidence type="ECO:0000313" key="2">
    <source>
        <dbReference type="Proteomes" id="UP000494122"/>
    </source>
</evidence>
<reference evidence="1 2" key="1">
    <citation type="submission" date="2020-04" db="EMBL/GenBank/DDBJ databases">
        <authorList>
            <person name="De Canck E."/>
        </authorList>
    </citation>
    <scope>NUCLEOTIDE SEQUENCE [LARGE SCALE GENOMIC DNA]</scope>
    <source>
        <strain evidence="1 2">LMG 3328</strain>
    </source>
</reference>
<dbReference type="RefSeq" id="WP_100509526.1">
    <property type="nucleotide sequence ID" value="NZ_CADILE010000028.1"/>
</dbReference>
<evidence type="ECO:0000313" key="1">
    <source>
        <dbReference type="EMBL" id="CAB3924792.1"/>
    </source>
</evidence>